<dbReference type="AlphaFoldDB" id="A0A1Y2BLQ7"/>
<dbReference type="InParanoid" id="A0A1Y2BLQ7"/>
<keyword evidence="2" id="KW-1185">Reference proteome</keyword>
<dbReference type="InterPro" id="IPR029058">
    <property type="entry name" value="AB_hydrolase_fold"/>
</dbReference>
<organism evidence="1 2">
    <name type="scientific">Naematelia encephala</name>
    <dbReference type="NCBI Taxonomy" id="71784"/>
    <lineage>
        <taxon>Eukaryota</taxon>
        <taxon>Fungi</taxon>
        <taxon>Dikarya</taxon>
        <taxon>Basidiomycota</taxon>
        <taxon>Agaricomycotina</taxon>
        <taxon>Tremellomycetes</taxon>
        <taxon>Tremellales</taxon>
        <taxon>Naemateliaceae</taxon>
        <taxon>Naematelia</taxon>
    </lineage>
</organism>
<dbReference type="EMBL" id="MCFC01000001">
    <property type="protein sequence ID" value="ORY35706.1"/>
    <property type="molecule type" value="Genomic_DNA"/>
</dbReference>
<reference evidence="1 2" key="1">
    <citation type="submission" date="2016-07" db="EMBL/GenBank/DDBJ databases">
        <title>Pervasive Adenine N6-methylation of Active Genes in Fungi.</title>
        <authorList>
            <consortium name="DOE Joint Genome Institute"/>
            <person name="Mondo S.J."/>
            <person name="Dannebaum R.O."/>
            <person name="Kuo R.C."/>
            <person name="Labutti K."/>
            <person name="Haridas S."/>
            <person name="Kuo A."/>
            <person name="Salamov A."/>
            <person name="Ahrendt S.R."/>
            <person name="Lipzen A."/>
            <person name="Sullivan W."/>
            <person name="Andreopoulos W.B."/>
            <person name="Clum A."/>
            <person name="Lindquist E."/>
            <person name="Daum C."/>
            <person name="Ramamoorthy G.K."/>
            <person name="Gryganskyi A."/>
            <person name="Culley D."/>
            <person name="Magnuson J.K."/>
            <person name="James T.Y."/>
            <person name="O'Malley M.A."/>
            <person name="Stajich J.E."/>
            <person name="Spatafora J.W."/>
            <person name="Visel A."/>
            <person name="Grigoriev I.V."/>
        </authorList>
    </citation>
    <scope>NUCLEOTIDE SEQUENCE [LARGE SCALE GENOMIC DNA]</scope>
    <source>
        <strain evidence="1 2">68-887.2</strain>
    </source>
</reference>
<evidence type="ECO:0000313" key="2">
    <source>
        <dbReference type="Proteomes" id="UP000193986"/>
    </source>
</evidence>
<comment type="caution">
    <text evidence="1">The sequence shown here is derived from an EMBL/GenBank/DDBJ whole genome shotgun (WGS) entry which is preliminary data.</text>
</comment>
<sequence>MGMVPNGIFSTQHITMPYVIKLEQYTGTLFNASSRIIKGSGGSLVVETKSTGIPSLEEIDQGNSSTAKNKRKLRIPKADRDKLHEWREEAVRITSEYLQLEESRGIGEELLVCLNRTKADTGSEWFKTHISQLETSSSRPVSVDMWFGAKDPLVSVKAQQWLVDLFKNSGIKVHVRNVKDADHDDLMKREEGIWEMMERVRNREDTT</sequence>
<proteinExistence type="predicted"/>
<name>A0A1Y2BLQ7_9TREE</name>
<gene>
    <name evidence="1" type="ORF">BCR39DRAFT_511654</name>
</gene>
<evidence type="ECO:0000313" key="1">
    <source>
        <dbReference type="EMBL" id="ORY35706.1"/>
    </source>
</evidence>
<dbReference type="Proteomes" id="UP000193986">
    <property type="component" value="Unassembled WGS sequence"/>
</dbReference>
<evidence type="ECO:0008006" key="3">
    <source>
        <dbReference type="Google" id="ProtNLM"/>
    </source>
</evidence>
<protein>
    <recommendedName>
        <fullName evidence="3">Alpha/Beta hydrolase protein</fullName>
    </recommendedName>
</protein>
<dbReference type="STRING" id="71784.A0A1Y2BLQ7"/>
<accession>A0A1Y2BLQ7</accession>
<dbReference type="SUPFAM" id="SSF53474">
    <property type="entry name" value="alpha/beta-Hydrolases"/>
    <property type="match status" value="1"/>
</dbReference>